<dbReference type="EMBL" id="SHKO01000001">
    <property type="protein sequence ID" value="RZT98335.1"/>
    <property type="molecule type" value="Genomic_DNA"/>
</dbReference>
<comment type="caution">
    <text evidence="1">The sequence shown here is derived from an EMBL/GenBank/DDBJ whole genome shotgun (WGS) entry which is preliminary data.</text>
</comment>
<evidence type="ECO:0000313" key="2">
    <source>
        <dbReference type="Proteomes" id="UP000293398"/>
    </source>
</evidence>
<name>A0A4V2FTI9_9BURK</name>
<evidence type="ECO:0000313" key="1">
    <source>
        <dbReference type="EMBL" id="RZT98335.1"/>
    </source>
</evidence>
<dbReference type="Proteomes" id="UP000293398">
    <property type="component" value="Unassembled WGS sequence"/>
</dbReference>
<organism evidence="1 2">
    <name type="scientific">Advenella incenata</name>
    <dbReference type="NCBI Taxonomy" id="267800"/>
    <lineage>
        <taxon>Bacteria</taxon>
        <taxon>Pseudomonadati</taxon>
        <taxon>Pseudomonadota</taxon>
        <taxon>Betaproteobacteria</taxon>
        <taxon>Burkholderiales</taxon>
        <taxon>Alcaligenaceae</taxon>
    </lineage>
</organism>
<reference evidence="1 2" key="1">
    <citation type="submission" date="2019-02" db="EMBL/GenBank/DDBJ databases">
        <title>Genomic Encyclopedia of Type Strains, Phase IV (KMG-IV): sequencing the most valuable type-strain genomes for metagenomic binning, comparative biology and taxonomic classification.</title>
        <authorList>
            <person name="Goeker M."/>
        </authorList>
    </citation>
    <scope>NUCLEOTIDE SEQUENCE [LARGE SCALE GENOMIC DNA]</scope>
    <source>
        <strain evidence="1 2">DSM 23814</strain>
    </source>
</reference>
<proteinExistence type="predicted"/>
<gene>
    <name evidence="1" type="ORF">EV681_0111</name>
</gene>
<keyword evidence="2" id="KW-1185">Reference proteome</keyword>
<dbReference type="AlphaFoldDB" id="A0A4V2FTI9"/>
<accession>A0A4V2FTI9</accession>
<protein>
    <submittedName>
        <fullName evidence="1">Uncharacterized protein</fullName>
    </submittedName>
</protein>
<sequence length="86" mass="9655">MIPEHHIDFHRLTLSLLTCSLASIREERDQHRPQEHFTASVSSRFTSSHKIVVEALLMLVGQAMRGGGVARRSPAPLIPQPWALAY</sequence>